<evidence type="ECO:0008006" key="11">
    <source>
        <dbReference type="Google" id="ProtNLM"/>
    </source>
</evidence>
<keyword evidence="5" id="KW-0378">Hydrolase</keyword>
<dbReference type="GO" id="GO:0005576">
    <property type="term" value="C:extracellular region"/>
    <property type="evidence" value="ECO:0007669"/>
    <property type="project" value="UniProtKB-SubCell"/>
</dbReference>
<feature type="signal peptide" evidence="8">
    <location>
        <begin position="1"/>
        <end position="26"/>
    </location>
</feature>
<organism evidence="9 10">
    <name type="scientific">Microthlaspi erraticum</name>
    <dbReference type="NCBI Taxonomy" id="1685480"/>
    <lineage>
        <taxon>Eukaryota</taxon>
        <taxon>Viridiplantae</taxon>
        <taxon>Streptophyta</taxon>
        <taxon>Embryophyta</taxon>
        <taxon>Tracheophyta</taxon>
        <taxon>Spermatophyta</taxon>
        <taxon>Magnoliopsida</taxon>
        <taxon>eudicotyledons</taxon>
        <taxon>Gunneridae</taxon>
        <taxon>Pentapetalae</taxon>
        <taxon>rosids</taxon>
        <taxon>malvids</taxon>
        <taxon>Brassicales</taxon>
        <taxon>Brassicaceae</taxon>
        <taxon>Coluteocarpeae</taxon>
        <taxon>Microthlaspi</taxon>
    </lineage>
</organism>
<dbReference type="OrthoDB" id="1600564at2759"/>
<evidence type="ECO:0000256" key="3">
    <source>
        <dbReference type="ARBA" id="ARBA00022525"/>
    </source>
</evidence>
<keyword evidence="3" id="KW-0964">Secreted</keyword>
<dbReference type="InterPro" id="IPR051238">
    <property type="entry name" value="GDSL_esterase/lipase"/>
</dbReference>
<evidence type="ECO:0000256" key="2">
    <source>
        <dbReference type="ARBA" id="ARBA00008668"/>
    </source>
</evidence>
<evidence type="ECO:0000256" key="7">
    <source>
        <dbReference type="ARBA" id="ARBA00023098"/>
    </source>
</evidence>
<evidence type="ECO:0000256" key="4">
    <source>
        <dbReference type="ARBA" id="ARBA00022729"/>
    </source>
</evidence>
<keyword evidence="7" id="KW-0443">Lipid metabolism</keyword>
<feature type="chain" id="PRO_5025586463" description="SGNH hydrolase-type esterase domain-containing protein" evidence="8">
    <location>
        <begin position="27"/>
        <end position="238"/>
    </location>
</feature>
<evidence type="ECO:0000313" key="9">
    <source>
        <dbReference type="EMBL" id="CAA7040350.1"/>
    </source>
</evidence>
<gene>
    <name evidence="9" type="ORF">MERR_LOCUS27585</name>
</gene>
<dbReference type="AlphaFoldDB" id="A0A6D2JKA4"/>
<dbReference type="GO" id="GO:0016042">
    <property type="term" value="P:lipid catabolic process"/>
    <property type="evidence" value="ECO:0007669"/>
    <property type="project" value="UniProtKB-KW"/>
</dbReference>
<dbReference type="Gene3D" id="3.40.50.1110">
    <property type="entry name" value="SGNH hydrolase"/>
    <property type="match status" value="1"/>
</dbReference>
<evidence type="ECO:0000256" key="8">
    <source>
        <dbReference type="SAM" id="SignalP"/>
    </source>
</evidence>
<reference evidence="9" key="1">
    <citation type="submission" date="2020-01" db="EMBL/GenBank/DDBJ databases">
        <authorList>
            <person name="Mishra B."/>
        </authorList>
    </citation>
    <scope>NUCLEOTIDE SEQUENCE [LARGE SCALE GENOMIC DNA]</scope>
</reference>
<dbReference type="PANTHER" id="PTHR45650">
    <property type="entry name" value="GDSL-LIKE LIPASE/ACYLHYDROLASE-RELATED"/>
    <property type="match status" value="1"/>
</dbReference>
<evidence type="ECO:0000313" key="10">
    <source>
        <dbReference type="Proteomes" id="UP000467841"/>
    </source>
</evidence>
<comment type="caution">
    <text evidence="9">The sequence shown here is derived from an EMBL/GenBank/DDBJ whole genome shotgun (WGS) entry which is preliminary data.</text>
</comment>
<dbReference type="InterPro" id="IPR001087">
    <property type="entry name" value="GDSL"/>
</dbReference>
<comment type="similarity">
    <text evidence="2">Belongs to the 'GDSL' lipolytic enzyme family.</text>
</comment>
<evidence type="ECO:0000256" key="6">
    <source>
        <dbReference type="ARBA" id="ARBA00022963"/>
    </source>
</evidence>
<protein>
    <recommendedName>
        <fullName evidence="11">SGNH hydrolase-type esterase domain-containing protein</fullName>
    </recommendedName>
</protein>
<name>A0A6D2JKA4_9BRAS</name>
<dbReference type="Pfam" id="PF00657">
    <property type="entry name" value="Lipase_GDSL"/>
    <property type="match status" value="1"/>
</dbReference>
<accession>A0A6D2JKA4</accession>
<keyword evidence="10" id="KW-1185">Reference proteome</keyword>
<dbReference type="InterPro" id="IPR036514">
    <property type="entry name" value="SGNH_hydro_sf"/>
</dbReference>
<sequence length="238" mass="26352">MGLPSSLKPYLLVLLFCFLNVSTVNSTKQLKEEAVFFGGNFPALYVIGDSLVDSGNNNYLPARLKANFTPYGFNFEGGKPTGRFSDGKTIADYIAIYYELPLVPVYMGLSEKQKNIISTGINYASGGCGVYPNTGQQQAGPCLSMGVQVDLFNQTIKKNLKQNFKTQSKLNNHLADSLFLIAIGTNDYGFTYNESSTNANSFAEKLLNEYWLQIQISSFFLFFFQAPLPRSVHSKLTS</sequence>
<evidence type="ECO:0000256" key="1">
    <source>
        <dbReference type="ARBA" id="ARBA00004613"/>
    </source>
</evidence>
<comment type="subcellular location">
    <subcellularLocation>
        <location evidence="1">Secreted</location>
    </subcellularLocation>
</comment>
<dbReference type="GO" id="GO:0016788">
    <property type="term" value="F:hydrolase activity, acting on ester bonds"/>
    <property type="evidence" value="ECO:0007669"/>
    <property type="project" value="InterPro"/>
</dbReference>
<keyword evidence="6" id="KW-0442">Lipid degradation</keyword>
<proteinExistence type="inferred from homology"/>
<dbReference type="EMBL" id="CACVBM020001228">
    <property type="protein sequence ID" value="CAA7040350.1"/>
    <property type="molecule type" value="Genomic_DNA"/>
</dbReference>
<keyword evidence="4 8" id="KW-0732">Signal</keyword>
<dbReference type="PANTHER" id="PTHR45650:SF14">
    <property type="entry name" value="GDSL ESTERASE_LIPASE 7-LIKE"/>
    <property type="match status" value="1"/>
</dbReference>
<dbReference type="Proteomes" id="UP000467841">
    <property type="component" value="Unassembled WGS sequence"/>
</dbReference>
<evidence type="ECO:0000256" key="5">
    <source>
        <dbReference type="ARBA" id="ARBA00022801"/>
    </source>
</evidence>